<evidence type="ECO:0000256" key="2">
    <source>
        <dbReference type="ARBA" id="ARBA00019841"/>
    </source>
</evidence>
<evidence type="ECO:0000313" key="9">
    <source>
        <dbReference type="EMBL" id="HGT71413.1"/>
    </source>
</evidence>
<keyword evidence="5 9" id="KW-0269">Exonuclease</keyword>
<dbReference type="AlphaFoldDB" id="A0A7C4M3G8"/>
<dbReference type="Pfam" id="PF02272">
    <property type="entry name" value="DHHA1"/>
    <property type="match status" value="1"/>
</dbReference>
<dbReference type="PANTHER" id="PTHR30255:SF2">
    <property type="entry name" value="SINGLE-STRANDED-DNA-SPECIFIC EXONUCLEASE RECJ"/>
    <property type="match status" value="1"/>
</dbReference>
<feature type="domain" description="DHHA1" evidence="7">
    <location>
        <begin position="353"/>
        <end position="441"/>
    </location>
</feature>
<comment type="caution">
    <text evidence="9">The sequence shown here is derived from an EMBL/GenBank/DDBJ whole genome shotgun (WGS) entry which is preliminary data.</text>
</comment>
<dbReference type="InterPro" id="IPR001667">
    <property type="entry name" value="DDH_dom"/>
</dbReference>
<dbReference type="EMBL" id="DSYQ01000026">
    <property type="protein sequence ID" value="HGT71413.1"/>
    <property type="molecule type" value="Genomic_DNA"/>
</dbReference>
<dbReference type="GO" id="GO:0003676">
    <property type="term" value="F:nucleic acid binding"/>
    <property type="evidence" value="ECO:0007669"/>
    <property type="project" value="InterPro"/>
</dbReference>
<dbReference type="InterPro" id="IPR041122">
    <property type="entry name" value="RecJ_OB"/>
</dbReference>
<dbReference type="Pfam" id="PF01368">
    <property type="entry name" value="DHH"/>
    <property type="match status" value="1"/>
</dbReference>
<evidence type="ECO:0000259" key="6">
    <source>
        <dbReference type="Pfam" id="PF01368"/>
    </source>
</evidence>
<dbReference type="PANTHER" id="PTHR30255">
    <property type="entry name" value="SINGLE-STRANDED-DNA-SPECIFIC EXONUCLEASE RECJ"/>
    <property type="match status" value="1"/>
</dbReference>
<sequence>MVREWKILKKFDDEYKKQFKDLDDVVIQLLYNRGIRDKKQAVDFFQPSYEKMFDPYLLKDIKKATDRIIKAIDEKEEIVIFGDYDVDGITSTAIVYKILEKLKAKVNFYIPHRIQEGYGLNKKSIDFFSTKKTKLIITVDNGISNFEEVAYAKKKGIDVVITDHHEVPKKIPNALAIINPKQKGDKYPFKDLAGAGVAFKLVNALVLEINKKKKKEIISPGYLKWCLDLVALGTISDIVPLVSENRIIAYFGLLVLSKTRNVGLKELAKVAGVDLKNSDPYMVGFQISPRLNAAGRMAHAASAFELLITSDELEAGVLSMKLEKLNKERQDLVLKIVNQLKIDYKESKINNIVLLKNEEWNSGIIGLIAGRMSGELSRPVFCMAQEREIIKGSVRSDVDFNVIETLSVFEKIFINYGGHKNAGGFSLKIEDYNLFKEQVLQYGDNKLKEEELKSYLNIEKELEFSDINIDLYNQIKKFEPFGNKNEEPLFITKNVKIKESKKVGKDSSHTKLKLTKNGKDFSAILFNHGDVGDSLYYGKDIDIVYKIDLNEWNGRKSLELKIEDLK</sequence>
<keyword evidence="4" id="KW-0378">Hydrolase</keyword>
<evidence type="ECO:0000256" key="4">
    <source>
        <dbReference type="ARBA" id="ARBA00022801"/>
    </source>
</evidence>
<dbReference type="GO" id="GO:0008409">
    <property type="term" value="F:5'-3' exonuclease activity"/>
    <property type="evidence" value="ECO:0007669"/>
    <property type="project" value="InterPro"/>
</dbReference>
<dbReference type="InterPro" id="IPR038763">
    <property type="entry name" value="DHH_sf"/>
</dbReference>
<comment type="similarity">
    <text evidence="1">Belongs to the RecJ family.</text>
</comment>
<evidence type="ECO:0000256" key="3">
    <source>
        <dbReference type="ARBA" id="ARBA00022722"/>
    </source>
</evidence>
<reference evidence="9" key="1">
    <citation type="journal article" date="2020" name="mSystems">
        <title>Genome- and Community-Level Interaction Insights into Carbon Utilization and Element Cycling Functions of Hydrothermarchaeota in Hydrothermal Sediment.</title>
        <authorList>
            <person name="Zhou Z."/>
            <person name="Liu Y."/>
            <person name="Xu W."/>
            <person name="Pan J."/>
            <person name="Luo Z.H."/>
            <person name="Li M."/>
        </authorList>
    </citation>
    <scope>NUCLEOTIDE SEQUENCE [LARGE SCALE GENOMIC DNA]</scope>
    <source>
        <strain evidence="9">SpSt-579</strain>
    </source>
</reference>
<dbReference type="GO" id="GO:0006310">
    <property type="term" value="P:DNA recombination"/>
    <property type="evidence" value="ECO:0007669"/>
    <property type="project" value="InterPro"/>
</dbReference>
<evidence type="ECO:0000256" key="1">
    <source>
        <dbReference type="ARBA" id="ARBA00005915"/>
    </source>
</evidence>
<protein>
    <recommendedName>
        <fullName evidence="2">Single-stranded-DNA-specific exonuclease RecJ</fullName>
    </recommendedName>
</protein>
<feature type="domain" description="RecJ OB" evidence="8">
    <location>
        <begin position="458"/>
        <end position="564"/>
    </location>
</feature>
<gene>
    <name evidence="9" type="primary">recJ</name>
    <name evidence="9" type="ORF">ENT43_04090</name>
</gene>
<dbReference type="NCBIfam" id="TIGR00644">
    <property type="entry name" value="recJ"/>
    <property type="match status" value="1"/>
</dbReference>
<dbReference type="GO" id="GO:0006281">
    <property type="term" value="P:DNA repair"/>
    <property type="evidence" value="ECO:0007669"/>
    <property type="project" value="InterPro"/>
</dbReference>
<accession>A0A7C4M3G8</accession>
<evidence type="ECO:0000256" key="5">
    <source>
        <dbReference type="ARBA" id="ARBA00022839"/>
    </source>
</evidence>
<feature type="domain" description="DDH" evidence="6">
    <location>
        <begin position="77"/>
        <end position="234"/>
    </location>
</feature>
<dbReference type="Pfam" id="PF17768">
    <property type="entry name" value="RecJ_OB"/>
    <property type="match status" value="1"/>
</dbReference>
<keyword evidence="3" id="KW-0540">Nuclease</keyword>
<dbReference type="Gene3D" id="2.40.50.460">
    <property type="match status" value="1"/>
</dbReference>
<dbReference type="InterPro" id="IPR003156">
    <property type="entry name" value="DHHA1_dom"/>
</dbReference>
<dbReference type="InterPro" id="IPR004610">
    <property type="entry name" value="RecJ"/>
</dbReference>
<organism evidence="9">
    <name type="scientific">candidate division CPR3 bacterium</name>
    <dbReference type="NCBI Taxonomy" id="2268181"/>
    <lineage>
        <taxon>Bacteria</taxon>
        <taxon>Bacteria division CPR3</taxon>
    </lineage>
</organism>
<dbReference type="SUPFAM" id="SSF64182">
    <property type="entry name" value="DHH phosphoesterases"/>
    <property type="match status" value="1"/>
</dbReference>
<evidence type="ECO:0000259" key="7">
    <source>
        <dbReference type="Pfam" id="PF02272"/>
    </source>
</evidence>
<dbReference type="Gene3D" id="3.90.1640.30">
    <property type="match status" value="1"/>
</dbReference>
<dbReference type="InterPro" id="IPR051673">
    <property type="entry name" value="SSDNA_exonuclease_RecJ"/>
</dbReference>
<proteinExistence type="inferred from homology"/>
<evidence type="ECO:0000259" key="8">
    <source>
        <dbReference type="Pfam" id="PF17768"/>
    </source>
</evidence>
<name>A0A7C4M3G8_UNCC3</name>